<protein>
    <submittedName>
        <fullName evidence="1">Uncharacterized protein</fullName>
    </submittedName>
</protein>
<evidence type="ECO:0000313" key="1">
    <source>
        <dbReference type="EMBL" id="SVC75448.1"/>
    </source>
</evidence>
<dbReference type="AlphaFoldDB" id="A0A382PS35"/>
<dbReference type="EMBL" id="UINC01108955">
    <property type="protein sequence ID" value="SVC75448.1"/>
    <property type="molecule type" value="Genomic_DNA"/>
</dbReference>
<gene>
    <name evidence="1" type="ORF">METZ01_LOCUS328302</name>
</gene>
<name>A0A382PS35_9ZZZZ</name>
<accession>A0A382PS35</accession>
<proteinExistence type="predicted"/>
<sequence length="68" mass="7917">MIELSEKTIQIIDTLFGQEQRAHVYELLRTECAENIPFCENHNPPNMERIRFSVLKLSEGQIDKLSQA</sequence>
<feature type="non-terminal residue" evidence="1">
    <location>
        <position position="68"/>
    </location>
</feature>
<organism evidence="1">
    <name type="scientific">marine metagenome</name>
    <dbReference type="NCBI Taxonomy" id="408172"/>
    <lineage>
        <taxon>unclassified sequences</taxon>
        <taxon>metagenomes</taxon>
        <taxon>ecological metagenomes</taxon>
    </lineage>
</organism>
<reference evidence="1" key="1">
    <citation type="submission" date="2018-05" db="EMBL/GenBank/DDBJ databases">
        <authorList>
            <person name="Lanie J.A."/>
            <person name="Ng W.-L."/>
            <person name="Kazmierczak K.M."/>
            <person name="Andrzejewski T.M."/>
            <person name="Davidsen T.M."/>
            <person name="Wayne K.J."/>
            <person name="Tettelin H."/>
            <person name="Glass J.I."/>
            <person name="Rusch D."/>
            <person name="Podicherti R."/>
            <person name="Tsui H.-C.T."/>
            <person name="Winkler M.E."/>
        </authorList>
    </citation>
    <scope>NUCLEOTIDE SEQUENCE</scope>
</reference>